<accession>G1QXY4</accession>
<feature type="transmembrane region" description="Helical" evidence="21">
    <location>
        <begin position="20"/>
        <end position="40"/>
    </location>
</feature>
<feature type="transmembrane region" description="Helical" evidence="21">
    <location>
        <begin position="435"/>
        <end position="457"/>
    </location>
</feature>
<evidence type="ECO:0000256" key="18">
    <source>
        <dbReference type="ARBA" id="ARBA00042803"/>
    </source>
</evidence>
<feature type="transmembrane region" description="Helical" evidence="21">
    <location>
        <begin position="138"/>
        <end position="165"/>
    </location>
</feature>
<feature type="transmembrane region" description="Helical" evidence="21">
    <location>
        <begin position="464"/>
        <end position="486"/>
    </location>
</feature>
<comment type="catalytic activity">
    <reaction evidence="15">
        <text>D-glucose(out) + 2 Na(+)(out) = D-glucose(in) + 2 Na(+)(in)</text>
        <dbReference type="Rhea" id="RHEA:70495"/>
        <dbReference type="ChEBI" id="CHEBI:4167"/>
        <dbReference type="ChEBI" id="CHEBI:29101"/>
    </reaction>
    <physiologicalReaction direction="left-to-right" evidence="15">
        <dbReference type="Rhea" id="RHEA:70496"/>
    </physiologicalReaction>
</comment>
<keyword evidence="6 21" id="KW-0812">Transmembrane</keyword>
<dbReference type="EMBL" id="ADFV01177835">
    <property type="status" value="NOT_ANNOTATED_CDS"/>
    <property type="molecule type" value="Genomic_DNA"/>
</dbReference>
<evidence type="ECO:0000256" key="3">
    <source>
        <dbReference type="ARBA" id="ARBA00022448"/>
    </source>
</evidence>
<dbReference type="FunFam" id="1.20.1730.10:FF:000005">
    <property type="entry name" value="sodium/glucose cotransporter 1 isoform X1"/>
    <property type="match status" value="1"/>
</dbReference>
<dbReference type="EMBL" id="ADFV01177829">
    <property type="status" value="NOT_ANNOTATED_CDS"/>
    <property type="molecule type" value="Genomic_DNA"/>
</dbReference>
<feature type="transmembrane region" description="Helical" evidence="21">
    <location>
        <begin position="203"/>
        <end position="221"/>
    </location>
</feature>
<dbReference type="Ensembl" id="ENSNLET00000006109.2">
    <property type="protein sequence ID" value="ENSNLEP00000005805.2"/>
    <property type="gene ID" value="ENSNLEG00000004788.2"/>
</dbReference>
<feature type="transmembrane region" description="Helical" evidence="21">
    <location>
        <begin position="506"/>
        <end position="528"/>
    </location>
</feature>
<evidence type="ECO:0000256" key="21">
    <source>
        <dbReference type="SAM" id="Phobius"/>
    </source>
</evidence>
<dbReference type="PROSITE" id="PS00456">
    <property type="entry name" value="NA_SOLUT_SYMP_1"/>
    <property type="match status" value="1"/>
</dbReference>
<dbReference type="EMBL" id="ADFV01177838">
    <property type="status" value="NOT_ANNOTATED_CDS"/>
    <property type="molecule type" value="Genomic_DNA"/>
</dbReference>
<keyword evidence="23" id="KW-1185">Reference proteome</keyword>
<protein>
    <recommendedName>
        <fullName evidence="17">Sodium/glucose cotransporter 1</fullName>
    </recommendedName>
    <alternativeName>
        <fullName evidence="19">High affinity sodium-glucose cotransporter</fullName>
    </alternativeName>
    <alternativeName>
        <fullName evidence="18">Solute carrier family 5 member 1</fullName>
    </alternativeName>
</protein>
<dbReference type="AlphaFoldDB" id="G1QXY4"/>
<feature type="transmembrane region" description="Helical" evidence="21">
    <location>
        <begin position="617"/>
        <end position="640"/>
    </location>
</feature>
<dbReference type="Pfam" id="PF00474">
    <property type="entry name" value="SSF"/>
    <property type="match status" value="1"/>
</dbReference>
<evidence type="ECO:0000256" key="4">
    <source>
        <dbReference type="ARBA" id="ARBA00022475"/>
    </source>
</evidence>
<keyword evidence="4" id="KW-1003">Cell membrane</keyword>
<evidence type="ECO:0000313" key="22">
    <source>
        <dbReference type="Ensembl" id="ENSNLEP00000005805.2"/>
    </source>
</evidence>
<feature type="transmembrane region" description="Helical" evidence="21">
    <location>
        <begin position="307"/>
        <end position="328"/>
    </location>
</feature>
<feature type="transmembrane region" description="Helical" evidence="21">
    <location>
        <begin position="268"/>
        <end position="286"/>
    </location>
</feature>
<evidence type="ECO:0000256" key="2">
    <source>
        <dbReference type="ARBA" id="ARBA00006434"/>
    </source>
</evidence>
<dbReference type="Gene3D" id="1.20.1730.10">
    <property type="entry name" value="Sodium/glucose cotransporter"/>
    <property type="match status" value="1"/>
</dbReference>
<evidence type="ECO:0000256" key="7">
    <source>
        <dbReference type="ARBA" id="ARBA00022847"/>
    </source>
</evidence>
<evidence type="ECO:0000256" key="15">
    <source>
        <dbReference type="ARBA" id="ARBA00036179"/>
    </source>
</evidence>
<dbReference type="EMBL" id="ADFV01177832">
    <property type="status" value="NOT_ANNOTATED_CDS"/>
    <property type="molecule type" value="Genomic_DNA"/>
</dbReference>
<evidence type="ECO:0000256" key="13">
    <source>
        <dbReference type="ARBA" id="ARBA00023180"/>
    </source>
</evidence>
<dbReference type="InterPro" id="IPR038377">
    <property type="entry name" value="Na/Glc_symporter_sf"/>
</dbReference>
<dbReference type="PROSITE" id="PS50283">
    <property type="entry name" value="NA_SOLUT_SYMP_3"/>
    <property type="match status" value="1"/>
</dbReference>
<proteinExistence type="inferred from homology"/>
<keyword evidence="7" id="KW-0769">Symport</keyword>
<evidence type="ECO:0000256" key="1">
    <source>
        <dbReference type="ARBA" id="ARBA00004424"/>
    </source>
</evidence>
<evidence type="ECO:0000256" key="12">
    <source>
        <dbReference type="ARBA" id="ARBA00023157"/>
    </source>
</evidence>
<keyword evidence="5" id="KW-0762">Sugar transport</keyword>
<evidence type="ECO:0000256" key="8">
    <source>
        <dbReference type="ARBA" id="ARBA00022989"/>
    </source>
</evidence>
<dbReference type="EMBL" id="ADFV01177831">
    <property type="status" value="NOT_ANNOTATED_CDS"/>
    <property type="molecule type" value="Genomic_DNA"/>
</dbReference>
<dbReference type="EMBL" id="ADFV01177837">
    <property type="status" value="NOT_ANNOTATED_CDS"/>
    <property type="molecule type" value="Genomic_DNA"/>
</dbReference>
<dbReference type="InterPro" id="IPR018212">
    <property type="entry name" value="Na/solute_symporter_CS"/>
</dbReference>
<evidence type="ECO:0000256" key="17">
    <source>
        <dbReference type="ARBA" id="ARBA00040046"/>
    </source>
</evidence>
<keyword evidence="13" id="KW-0325">Glycoprotein</keyword>
<evidence type="ECO:0000313" key="23">
    <source>
        <dbReference type="Proteomes" id="UP000001073"/>
    </source>
</evidence>
<evidence type="ECO:0000256" key="6">
    <source>
        <dbReference type="ARBA" id="ARBA00022692"/>
    </source>
</evidence>
<dbReference type="Proteomes" id="UP000001073">
    <property type="component" value="Chromosome 7b"/>
</dbReference>
<evidence type="ECO:0000256" key="14">
    <source>
        <dbReference type="ARBA" id="ARBA00023201"/>
    </source>
</evidence>
<gene>
    <name evidence="22" type="primary">SLC5A1</name>
</gene>
<dbReference type="eggNOG" id="KOG2349">
    <property type="taxonomic scope" value="Eukaryota"/>
</dbReference>
<keyword evidence="11 21" id="KW-0472">Membrane</keyword>
<dbReference type="InterPro" id="IPR001734">
    <property type="entry name" value="Na/solute_symporter"/>
</dbReference>
<comment type="similarity">
    <text evidence="2 20">Belongs to the sodium:solute symporter (SSF) (TC 2.A.21) family.</text>
</comment>
<dbReference type="NCBIfam" id="TIGR00813">
    <property type="entry name" value="sss"/>
    <property type="match status" value="1"/>
</dbReference>
<dbReference type="EMBL" id="ADFV01177830">
    <property type="status" value="NOT_ANNOTATED_CDS"/>
    <property type="molecule type" value="Genomic_DNA"/>
</dbReference>
<keyword evidence="8 21" id="KW-1133">Transmembrane helix</keyword>
<keyword evidence="3" id="KW-0813">Transport</keyword>
<dbReference type="PANTHER" id="PTHR11819:SF151">
    <property type="entry name" value="SODIUM_GLUCOSE COTRANSPORTER 1"/>
    <property type="match status" value="1"/>
</dbReference>
<dbReference type="GeneTree" id="ENSGT00940000155844"/>
<dbReference type="PANTHER" id="PTHR11819">
    <property type="entry name" value="SOLUTE CARRIER FAMILY 5"/>
    <property type="match status" value="1"/>
</dbReference>
<dbReference type="HOGENOM" id="CLU_018808_9_2_1"/>
<evidence type="ECO:0000256" key="20">
    <source>
        <dbReference type="RuleBase" id="RU362091"/>
    </source>
</evidence>
<name>G1QXY4_NOMLE</name>
<reference evidence="22" key="2">
    <citation type="submission" date="2025-08" db="UniProtKB">
        <authorList>
            <consortium name="Ensembl"/>
        </authorList>
    </citation>
    <scope>IDENTIFICATION</scope>
</reference>
<evidence type="ECO:0000256" key="16">
    <source>
        <dbReference type="ARBA" id="ARBA00036206"/>
    </source>
</evidence>
<keyword evidence="14" id="KW-0739">Sodium transport</keyword>
<reference evidence="22" key="3">
    <citation type="submission" date="2025-09" db="UniProtKB">
        <authorList>
            <consortium name="Ensembl"/>
        </authorList>
    </citation>
    <scope>IDENTIFICATION</scope>
</reference>
<sequence length="641" mass="70931">MDSSTWSPTTTATHELIRNAADISVIVIYFVVVMAVGLWAMFSTNRGTVGGFFLAGRSMVWWPIGASLFASNIGSGHFVGLAGTGAASGIAIGGFEWNALVLVVVLGWLFVPIYIKAGVVTMPEYLRKRFGGQRIQVYLSLLSLLLYIFTKISADIFSGAIFINLALGLNLYLAIFLLLAITALYTITGGLAAVIYTDTLQTVIMLVGSLILTGFAFHEVGGYDAFMEKYMKAIPTLVSDGNTTFQEKCYTPRADSFHIFRDPLTGDLPWPGLIFGMTILALWYWCTDQVIVQRCLSAKNMSHVKAGCTLCGYLKLLPMFIMVMPGMISRILYTGNNFCWTHKPCCYVPLKNPSLPGLRGLMLSVMLASLMSSLTSIFNSASTLFTMDIYTKVRKRASEKELMIAGRLFILVLIGISIAWVPIVQSAQSGQLFDYIQSITSYLGPPIAAVFLLAIFWKRVNEPGAFWGLILGFLIGISRMITEFAYGTGSCMEPSNCPTIICGVHYLYFAIILFAISVITIVVISLLTKPIPDVHLYRLCWSLRNSKEERIDLDAEEENIQEGPKETIEIVPEKKKGIFRRAYDLFCGLEQQGAPKMTEEEEKAMKMKMTDTSEKPLWRTVANVNGIILVTVAVFCHAYFA</sequence>
<dbReference type="EMBL" id="ADFV01177836">
    <property type="status" value="NOT_ANNOTATED_CDS"/>
    <property type="molecule type" value="Genomic_DNA"/>
</dbReference>
<feature type="transmembrane region" description="Helical" evidence="21">
    <location>
        <begin position="60"/>
        <end position="79"/>
    </location>
</feature>
<dbReference type="GO" id="GO:0016324">
    <property type="term" value="C:apical plasma membrane"/>
    <property type="evidence" value="ECO:0007669"/>
    <property type="project" value="UniProtKB-SubCell"/>
</dbReference>
<keyword evidence="12" id="KW-1015">Disulfide bond</keyword>
<feature type="transmembrane region" description="Helical" evidence="21">
    <location>
        <begin position="402"/>
        <end position="423"/>
    </location>
</feature>
<comment type="subcellular location">
    <subcellularLocation>
        <location evidence="1">Apical cell membrane</location>
        <topology evidence="1">Multi-pass membrane protein</topology>
    </subcellularLocation>
</comment>
<comment type="catalytic activity">
    <reaction evidence="16">
        <text>D-galactose(out) + 2 Na(+)(out) = D-galactose(in) + 2 Na(+)(in)</text>
        <dbReference type="Rhea" id="RHEA:70499"/>
        <dbReference type="ChEBI" id="CHEBI:4139"/>
        <dbReference type="ChEBI" id="CHEBI:29101"/>
    </reaction>
    <physiologicalReaction direction="left-to-right" evidence="16">
        <dbReference type="Rhea" id="RHEA:70500"/>
    </physiologicalReaction>
</comment>
<dbReference type="EMBL" id="ADFV01177834">
    <property type="status" value="NOT_ANNOTATED_CDS"/>
    <property type="molecule type" value="Genomic_DNA"/>
</dbReference>
<feature type="transmembrane region" description="Helical" evidence="21">
    <location>
        <begin position="171"/>
        <end position="196"/>
    </location>
</feature>
<organism evidence="22 23">
    <name type="scientific">Nomascus leucogenys</name>
    <name type="common">Northern white-cheeked gibbon</name>
    <name type="synonym">Hylobates leucogenys</name>
    <dbReference type="NCBI Taxonomy" id="61853"/>
    <lineage>
        <taxon>Eukaryota</taxon>
        <taxon>Metazoa</taxon>
        <taxon>Chordata</taxon>
        <taxon>Craniata</taxon>
        <taxon>Vertebrata</taxon>
        <taxon>Euteleostomi</taxon>
        <taxon>Mammalia</taxon>
        <taxon>Eutheria</taxon>
        <taxon>Euarchontoglires</taxon>
        <taxon>Primates</taxon>
        <taxon>Haplorrhini</taxon>
        <taxon>Catarrhini</taxon>
        <taxon>Hylobatidae</taxon>
        <taxon>Nomascus</taxon>
    </lineage>
</organism>
<reference evidence="22 23" key="1">
    <citation type="submission" date="2012-10" db="EMBL/GenBank/DDBJ databases">
        <authorList>
            <consortium name="Gibbon Genome Sequencing Consortium"/>
        </authorList>
    </citation>
    <scope>NUCLEOTIDE SEQUENCE [LARGE SCALE GENOMIC DNA]</scope>
</reference>
<evidence type="ECO:0000256" key="5">
    <source>
        <dbReference type="ARBA" id="ARBA00022597"/>
    </source>
</evidence>
<keyword evidence="9" id="KW-0915">Sodium</keyword>
<evidence type="ECO:0000256" key="11">
    <source>
        <dbReference type="ARBA" id="ARBA00023136"/>
    </source>
</evidence>
<evidence type="ECO:0000256" key="19">
    <source>
        <dbReference type="ARBA" id="ARBA00043128"/>
    </source>
</evidence>
<feature type="transmembrane region" description="Helical" evidence="21">
    <location>
        <begin position="99"/>
        <end position="117"/>
    </location>
</feature>
<evidence type="ECO:0000256" key="10">
    <source>
        <dbReference type="ARBA" id="ARBA00023065"/>
    </source>
</evidence>
<dbReference type="GO" id="GO:0005412">
    <property type="term" value="F:D-glucose:sodium symporter activity"/>
    <property type="evidence" value="ECO:0007669"/>
    <property type="project" value="TreeGrafter"/>
</dbReference>
<dbReference type="PROSITE" id="PS00457">
    <property type="entry name" value="NA_SOLUT_SYMP_2"/>
    <property type="match status" value="1"/>
</dbReference>
<keyword evidence="10" id="KW-0406">Ion transport</keyword>
<dbReference type="EMBL" id="ADFV01177833">
    <property type="status" value="NOT_ANNOTATED_CDS"/>
    <property type="molecule type" value="Genomic_DNA"/>
</dbReference>
<feature type="transmembrane region" description="Helical" evidence="21">
    <location>
        <begin position="361"/>
        <end position="381"/>
    </location>
</feature>
<evidence type="ECO:0000256" key="9">
    <source>
        <dbReference type="ARBA" id="ARBA00023053"/>
    </source>
</evidence>